<evidence type="ECO:0000256" key="1">
    <source>
        <dbReference type="ARBA" id="ARBA00004141"/>
    </source>
</evidence>
<dbReference type="EMBL" id="JAATIS010007298">
    <property type="protein sequence ID" value="KAG2458378.1"/>
    <property type="molecule type" value="Genomic_DNA"/>
</dbReference>
<organism evidence="6 7">
    <name type="scientific">Polypterus senegalus</name>
    <name type="common">Senegal bichir</name>
    <dbReference type="NCBI Taxonomy" id="55291"/>
    <lineage>
        <taxon>Eukaryota</taxon>
        <taxon>Metazoa</taxon>
        <taxon>Chordata</taxon>
        <taxon>Craniata</taxon>
        <taxon>Vertebrata</taxon>
        <taxon>Euteleostomi</taxon>
        <taxon>Actinopterygii</taxon>
        <taxon>Polypteriformes</taxon>
        <taxon>Polypteridae</taxon>
        <taxon>Polypterus</taxon>
    </lineage>
</organism>
<evidence type="ECO:0000256" key="5">
    <source>
        <dbReference type="SAM" id="Phobius"/>
    </source>
</evidence>
<protein>
    <submittedName>
        <fullName evidence="6">VIPR2 protein</fullName>
    </submittedName>
</protein>
<accession>A0A8X7WYW3</accession>
<reference evidence="6 7" key="1">
    <citation type="journal article" date="2021" name="Cell">
        <title>Tracing the genetic footprints of vertebrate landing in non-teleost ray-finned fishes.</title>
        <authorList>
            <person name="Bi X."/>
            <person name="Wang K."/>
            <person name="Yang L."/>
            <person name="Pan H."/>
            <person name="Jiang H."/>
            <person name="Wei Q."/>
            <person name="Fang M."/>
            <person name="Yu H."/>
            <person name="Zhu C."/>
            <person name="Cai Y."/>
            <person name="He Y."/>
            <person name="Gan X."/>
            <person name="Zeng H."/>
            <person name="Yu D."/>
            <person name="Zhu Y."/>
            <person name="Jiang H."/>
            <person name="Qiu Q."/>
            <person name="Yang H."/>
            <person name="Zhang Y.E."/>
            <person name="Wang W."/>
            <person name="Zhu M."/>
            <person name="He S."/>
            <person name="Zhang G."/>
        </authorList>
    </citation>
    <scope>NUCLEOTIDE SEQUENCE [LARGE SCALE GENOMIC DNA]</scope>
    <source>
        <strain evidence="6">Bchr_013</strain>
    </source>
</reference>
<gene>
    <name evidence="6" type="primary">Vipr2_1</name>
    <name evidence="6" type="ORF">GTO96_0018285</name>
</gene>
<feature type="non-terminal residue" evidence="6">
    <location>
        <position position="1"/>
    </location>
</feature>
<dbReference type="Proteomes" id="UP000886611">
    <property type="component" value="Unassembled WGS sequence"/>
</dbReference>
<evidence type="ECO:0000313" key="7">
    <source>
        <dbReference type="Proteomes" id="UP000886611"/>
    </source>
</evidence>
<evidence type="ECO:0000256" key="3">
    <source>
        <dbReference type="ARBA" id="ARBA00022989"/>
    </source>
</evidence>
<proteinExistence type="predicted"/>
<dbReference type="GO" id="GO:0008528">
    <property type="term" value="F:G protein-coupled peptide receptor activity"/>
    <property type="evidence" value="ECO:0007669"/>
    <property type="project" value="TreeGrafter"/>
</dbReference>
<feature type="transmembrane region" description="Helical" evidence="5">
    <location>
        <begin position="112"/>
        <end position="130"/>
    </location>
</feature>
<dbReference type="GO" id="GO:0004999">
    <property type="term" value="F:vasoactive intestinal polypeptide receptor activity"/>
    <property type="evidence" value="ECO:0007669"/>
    <property type="project" value="TreeGrafter"/>
</dbReference>
<keyword evidence="3 5" id="KW-1133">Transmembrane helix</keyword>
<dbReference type="GO" id="GO:0017046">
    <property type="term" value="F:peptide hormone binding"/>
    <property type="evidence" value="ECO:0007669"/>
    <property type="project" value="TreeGrafter"/>
</dbReference>
<dbReference type="PRINTS" id="PR00249">
    <property type="entry name" value="GPCRSECRETIN"/>
</dbReference>
<evidence type="ECO:0000313" key="6">
    <source>
        <dbReference type="EMBL" id="KAG2458378.1"/>
    </source>
</evidence>
<name>A0A8X7WYW3_POLSE</name>
<dbReference type="InterPro" id="IPR000832">
    <property type="entry name" value="GPCR_2_secretin-like"/>
</dbReference>
<keyword evidence="2 5" id="KW-0812">Transmembrane</keyword>
<feature type="transmembrane region" description="Helical" evidence="5">
    <location>
        <begin position="136"/>
        <end position="156"/>
    </location>
</feature>
<feature type="non-terminal residue" evidence="6">
    <location>
        <position position="189"/>
    </location>
</feature>
<comment type="caution">
    <text evidence="6">The sequence shown here is derived from an EMBL/GenBank/DDBJ whole genome shotgun (WGS) entry which is preliminary data.</text>
</comment>
<dbReference type="InterPro" id="IPR050332">
    <property type="entry name" value="GPCR_2"/>
</dbReference>
<comment type="subcellular location">
    <subcellularLocation>
        <location evidence="1">Membrane</location>
        <topology evidence="1">Multi-pass membrane protein</topology>
    </subcellularLocation>
</comment>
<dbReference type="AlphaFoldDB" id="A0A8X7WYW3"/>
<dbReference type="Pfam" id="PF00002">
    <property type="entry name" value="7tm_2"/>
    <property type="match status" value="1"/>
</dbReference>
<evidence type="ECO:0000256" key="2">
    <source>
        <dbReference type="ARBA" id="ARBA00022692"/>
    </source>
</evidence>
<evidence type="ECO:0000256" key="4">
    <source>
        <dbReference type="ARBA" id="ARBA00023136"/>
    </source>
</evidence>
<dbReference type="Gene3D" id="1.20.1070.10">
    <property type="entry name" value="Rhodopsin 7-helix transmembrane proteins"/>
    <property type="match status" value="1"/>
</dbReference>
<dbReference type="GO" id="GO:0005886">
    <property type="term" value="C:plasma membrane"/>
    <property type="evidence" value="ECO:0007669"/>
    <property type="project" value="TreeGrafter"/>
</dbReference>
<dbReference type="GO" id="GO:0007188">
    <property type="term" value="P:adenylate cyclase-modulating G protein-coupled receptor signaling pathway"/>
    <property type="evidence" value="ECO:0007669"/>
    <property type="project" value="TreeGrafter"/>
</dbReference>
<sequence>MYIVVDRQGLYLAGMLSAQKDKGAYSEYCLPGKIVDSPLGLQWGHVFAATQLGPVATTRRHQDVYWVLCGSTFATPGSAATRSIIRILMQKLSSPDVGGNDQSQYKRLTKSTLLLIPLFGVHYIIFISQPDDSMHQIIFELAIGSFQIHLFIALLYQIQVTKQTKLWNGSRKMTVTAVTSPVTRVDDME</sequence>
<keyword evidence="7" id="KW-1185">Reference proteome</keyword>
<keyword evidence="4 5" id="KW-0472">Membrane</keyword>
<dbReference type="PANTHER" id="PTHR45620">
    <property type="entry name" value="PDF RECEPTOR-LIKE PROTEIN-RELATED"/>
    <property type="match status" value="1"/>
</dbReference>
<dbReference type="PANTHER" id="PTHR45620:SF22">
    <property type="entry name" value="VASOACTIVE INTESTINAL POLYPEPTIDE RECEPTOR 2"/>
    <property type="match status" value="1"/>
</dbReference>